<organism evidence="2 3">
    <name type="scientific">Nonomuraea rubra</name>
    <dbReference type="NCBI Taxonomy" id="46180"/>
    <lineage>
        <taxon>Bacteria</taxon>
        <taxon>Bacillati</taxon>
        <taxon>Actinomycetota</taxon>
        <taxon>Actinomycetes</taxon>
        <taxon>Streptosporangiales</taxon>
        <taxon>Streptosporangiaceae</taxon>
        <taxon>Nonomuraea</taxon>
    </lineage>
</organism>
<keyword evidence="3" id="KW-1185">Reference proteome</keyword>
<evidence type="ECO:0000313" key="3">
    <source>
        <dbReference type="Proteomes" id="UP000565579"/>
    </source>
</evidence>
<name>A0A7X0NL93_9ACTN</name>
<dbReference type="InterPro" id="IPR056055">
    <property type="entry name" value="DUF7638"/>
</dbReference>
<dbReference type="Pfam" id="PF24644">
    <property type="entry name" value="DUF7638"/>
    <property type="match status" value="1"/>
</dbReference>
<feature type="domain" description="DUF7638" evidence="1">
    <location>
        <begin position="4"/>
        <end position="86"/>
    </location>
</feature>
<dbReference type="AlphaFoldDB" id="A0A7X0NL93"/>
<accession>A0A7X0NL93</accession>
<sequence length="90" mass="10101">MLNRTFREVDGERIDGLSRPVFIRNGDHYFLTELIVYADGAIDAWGLTDLDGLRRHLETGWVATSIPRGAQASAHQPASWKMAKPSMCRS</sequence>
<dbReference type="EMBL" id="JACHMI010000001">
    <property type="protein sequence ID" value="MBB6545527.1"/>
    <property type="molecule type" value="Genomic_DNA"/>
</dbReference>
<evidence type="ECO:0000259" key="1">
    <source>
        <dbReference type="Pfam" id="PF24644"/>
    </source>
</evidence>
<evidence type="ECO:0000313" key="2">
    <source>
        <dbReference type="EMBL" id="MBB6545527.1"/>
    </source>
</evidence>
<protein>
    <recommendedName>
        <fullName evidence="1">DUF7638 domain-containing protein</fullName>
    </recommendedName>
</protein>
<dbReference type="Proteomes" id="UP000565579">
    <property type="component" value="Unassembled WGS sequence"/>
</dbReference>
<gene>
    <name evidence="2" type="ORF">HD593_000322</name>
</gene>
<dbReference type="RefSeq" id="WP_221524567.1">
    <property type="nucleotide sequence ID" value="NZ_BAAAXY010000148.1"/>
</dbReference>
<proteinExistence type="predicted"/>
<reference evidence="2 3" key="1">
    <citation type="submission" date="2020-08" db="EMBL/GenBank/DDBJ databases">
        <title>Sequencing the genomes of 1000 actinobacteria strains.</title>
        <authorList>
            <person name="Klenk H.-P."/>
        </authorList>
    </citation>
    <scope>NUCLEOTIDE SEQUENCE [LARGE SCALE GENOMIC DNA]</scope>
    <source>
        <strain evidence="2 3">DSM 43768</strain>
    </source>
</reference>
<comment type="caution">
    <text evidence="2">The sequence shown here is derived from an EMBL/GenBank/DDBJ whole genome shotgun (WGS) entry which is preliminary data.</text>
</comment>